<evidence type="ECO:0000256" key="7">
    <source>
        <dbReference type="ARBA" id="ARBA00022977"/>
    </source>
</evidence>
<dbReference type="CDD" id="cd07033">
    <property type="entry name" value="TPP_PYR_DXS_TK_like"/>
    <property type="match status" value="1"/>
</dbReference>
<dbReference type="SMART" id="SM00861">
    <property type="entry name" value="Transket_pyr"/>
    <property type="match status" value="1"/>
</dbReference>
<protein>
    <recommendedName>
        <fullName evidence="10">1-deoxy-D-xylulose-5-phosphate synthase</fullName>
        <ecNumber evidence="10">2.2.1.7</ecNumber>
    </recommendedName>
    <alternativeName>
        <fullName evidence="10">1-deoxyxylulose-5-phosphate synthase</fullName>
        <shortName evidence="10">DXP synthase</shortName>
        <shortName evidence="10">DXPS</shortName>
    </alternativeName>
</protein>
<feature type="binding site" evidence="10">
    <location>
        <position position="78"/>
    </location>
    <ligand>
        <name>thiamine diphosphate</name>
        <dbReference type="ChEBI" id="CHEBI:58937"/>
    </ligand>
</feature>
<comment type="function">
    <text evidence="10">Catalyzes the acyloin condensation reaction between C atoms 2 and 3 of pyruvate and glyceraldehyde 3-phosphate to yield 1-deoxy-D-xylulose-5-phosphate (DXP).</text>
</comment>
<comment type="cofactor">
    <cofactor evidence="10">
        <name>thiamine diphosphate</name>
        <dbReference type="ChEBI" id="CHEBI:58937"/>
    </cofactor>
    <text evidence="10">Binds 1 thiamine pyrophosphate per subunit.</text>
</comment>
<evidence type="ECO:0000256" key="10">
    <source>
        <dbReference type="HAMAP-Rule" id="MF_00315"/>
    </source>
</evidence>
<keyword evidence="6 10" id="KW-0460">Magnesium</keyword>
<feature type="binding site" evidence="10">
    <location>
        <position position="177"/>
    </location>
    <ligand>
        <name>thiamine diphosphate</name>
        <dbReference type="ChEBI" id="CHEBI:58937"/>
    </ligand>
</feature>
<dbReference type="EMBL" id="FUXK01000038">
    <property type="protein sequence ID" value="SKA18812.1"/>
    <property type="molecule type" value="Genomic_DNA"/>
</dbReference>
<feature type="binding site" evidence="10">
    <location>
        <position position="177"/>
    </location>
    <ligand>
        <name>Mg(2+)</name>
        <dbReference type="ChEBI" id="CHEBI:18420"/>
    </ligand>
</feature>
<feature type="domain" description="Transketolase-like pyrimidine-binding" evidence="11">
    <location>
        <begin position="322"/>
        <end position="487"/>
    </location>
</feature>
<dbReference type="STRING" id="28136.SAMN02745202_02409"/>
<evidence type="ECO:0000313" key="13">
    <source>
        <dbReference type="Proteomes" id="UP000190065"/>
    </source>
</evidence>
<feature type="binding site" evidence="10">
    <location>
        <position position="148"/>
    </location>
    <ligand>
        <name>Mg(2+)</name>
        <dbReference type="ChEBI" id="CHEBI:18420"/>
    </ligand>
</feature>
<dbReference type="PROSITE" id="PS00802">
    <property type="entry name" value="TRANSKETOLASE_2"/>
    <property type="match status" value="1"/>
</dbReference>
<comment type="cofactor">
    <cofactor evidence="10">
        <name>Mg(2+)</name>
        <dbReference type="ChEBI" id="CHEBI:18420"/>
    </cofactor>
    <text evidence="10">Binds 1 Mg(2+) ion per subunit.</text>
</comment>
<evidence type="ECO:0000256" key="9">
    <source>
        <dbReference type="ARBA" id="ARBA00023229"/>
    </source>
</evidence>
<gene>
    <name evidence="10" type="primary">dxs</name>
    <name evidence="12" type="ORF">SAMN02745202_02409</name>
</gene>
<dbReference type="GO" id="GO:0030976">
    <property type="term" value="F:thiamine pyrophosphate binding"/>
    <property type="evidence" value="ECO:0007669"/>
    <property type="project" value="UniProtKB-UniRule"/>
</dbReference>
<dbReference type="UniPathway" id="UPA00064">
    <property type="reaction ID" value="UER00091"/>
</dbReference>
<name>A0A1T4RSA4_9BACT</name>
<proteinExistence type="inferred from homology"/>
<dbReference type="InterPro" id="IPR020826">
    <property type="entry name" value="Transketolase_BS"/>
</dbReference>
<comment type="subunit">
    <text evidence="3 10">Homodimer.</text>
</comment>
<feature type="binding site" evidence="10">
    <location>
        <begin position="119"/>
        <end position="121"/>
    </location>
    <ligand>
        <name>thiamine diphosphate</name>
        <dbReference type="ChEBI" id="CHEBI:58937"/>
    </ligand>
</feature>
<keyword evidence="4 10" id="KW-0808">Transferase</keyword>
<comment type="pathway">
    <text evidence="1 10">Metabolic intermediate biosynthesis; 1-deoxy-D-xylulose 5-phosphate biosynthesis; 1-deoxy-D-xylulose 5-phosphate from D-glyceraldehyde 3-phosphate and pyruvate: step 1/1.</text>
</comment>
<dbReference type="Gene3D" id="3.40.50.970">
    <property type="match status" value="2"/>
</dbReference>
<feature type="binding site" evidence="10">
    <location>
        <position position="289"/>
    </location>
    <ligand>
        <name>thiamine diphosphate</name>
        <dbReference type="ChEBI" id="CHEBI:58937"/>
    </ligand>
</feature>
<dbReference type="GO" id="GO:0009228">
    <property type="term" value="P:thiamine biosynthetic process"/>
    <property type="evidence" value="ECO:0007669"/>
    <property type="project" value="UniProtKB-UniRule"/>
</dbReference>
<dbReference type="NCBIfam" id="NF003933">
    <property type="entry name" value="PRK05444.2-2"/>
    <property type="match status" value="1"/>
</dbReference>
<dbReference type="Pfam" id="PF13292">
    <property type="entry name" value="DXP_synthase_N"/>
    <property type="match status" value="1"/>
</dbReference>
<dbReference type="GO" id="GO:0000287">
    <property type="term" value="F:magnesium ion binding"/>
    <property type="evidence" value="ECO:0007669"/>
    <property type="project" value="UniProtKB-UniRule"/>
</dbReference>
<dbReference type="GO" id="GO:0008661">
    <property type="term" value="F:1-deoxy-D-xylulose-5-phosphate synthase activity"/>
    <property type="evidence" value="ECO:0007669"/>
    <property type="project" value="UniProtKB-UniRule"/>
</dbReference>
<dbReference type="AlphaFoldDB" id="A0A1T4RSA4"/>
<comment type="catalytic activity">
    <reaction evidence="10">
        <text>D-glyceraldehyde 3-phosphate + pyruvate + H(+) = 1-deoxy-D-xylulose 5-phosphate + CO2</text>
        <dbReference type="Rhea" id="RHEA:12605"/>
        <dbReference type="ChEBI" id="CHEBI:15361"/>
        <dbReference type="ChEBI" id="CHEBI:15378"/>
        <dbReference type="ChEBI" id="CHEBI:16526"/>
        <dbReference type="ChEBI" id="CHEBI:57792"/>
        <dbReference type="ChEBI" id="CHEBI:59776"/>
        <dbReference type="EC" id="2.2.1.7"/>
    </reaction>
</comment>
<accession>A0A1T4RSA4</accession>
<reference evidence="12 13" key="1">
    <citation type="submission" date="2017-02" db="EMBL/GenBank/DDBJ databases">
        <authorList>
            <person name="Peterson S.W."/>
        </authorList>
    </citation>
    <scope>NUCLEOTIDE SEQUENCE [LARGE SCALE GENOMIC DNA]</scope>
    <source>
        <strain evidence="12 13">ATCC 43324</strain>
    </source>
</reference>
<organism evidence="12 13">
    <name type="scientific">Segatella oulorum</name>
    <dbReference type="NCBI Taxonomy" id="28136"/>
    <lineage>
        <taxon>Bacteria</taxon>
        <taxon>Pseudomonadati</taxon>
        <taxon>Bacteroidota</taxon>
        <taxon>Bacteroidia</taxon>
        <taxon>Bacteroidales</taxon>
        <taxon>Prevotellaceae</taxon>
        <taxon>Segatella</taxon>
    </lineage>
</organism>
<evidence type="ECO:0000313" key="12">
    <source>
        <dbReference type="EMBL" id="SKA18812.1"/>
    </source>
</evidence>
<feature type="binding site" evidence="10">
    <location>
        <begin position="149"/>
        <end position="150"/>
    </location>
    <ligand>
        <name>thiamine diphosphate</name>
        <dbReference type="ChEBI" id="CHEBI:58937"/>
    </ligand>
</feature>
<dbReference type="Pfam" id="PF02780">
    <property type="entry name" value="Transketolase_C"/>
    <property type="match status" value="1"/>
</dbReference>
<dbReference type="InterPro" id="IPR005475">
    <property type="entry name" value="Transketolase-like_Pyr-bd"/>
</dbReference>
<dbReference type="PANTHER" id="PTHR43322">
    <property type="entry name" value="1-D-DEOXYXYLULOSE 5-PHOSPHATE SYNTHASE-RELATED"/>
    <property type="match status" value="1"/>
</dbReference>
<dbReference type="Pfam" id="PF02779">
    <property type="entry name" value="Transket_pyr"/>
    <property type="match status" value="1"/>
</dbReference>
<dbReference type="Gene3D" id="3.40.50.920">
    <property type="match status" value="1"/>
</dbReference>
<dbReference type="FunFam" id="3.40.50.920:FF:000002">
    <property type="entry name" value="1-deoxy-D-xylulose-5-phosphate synthase"/>
    <property type="match status" value="1"/>
</dbReference>
<dbReference type="PANTHER" id="PTHR43322:SF5">
    <property type="entry name" value="1-DEOXY-D-XYLULOSE-5-PHOSPHATE SYNTHASE, CHLOROPLASTIC"/>
    <property type="match status" value="1"/>
</dbReference>
<dbReference type="eggNOG" id="COG1154">
    <property type="taxonomic scope" value="Bacteria"/>
</dbReference>
<dbReference type="InterPro" id="IPR033248">
    <property type="entry name" value="Transketolase_C"/>
</dbReference>
<evidence type="ECO:0000256" key="1">
    <source>
        <dbReference type="ARBA" id="ARBA00004980"/>
    </source>
</evidence>
<dbReference type="Proteomes" id="UP000190065">
    <property type="component" value="Unassembled WGS sequence"/>
</dbReference>
<dbReference type="InterPro" id="IPR029061">
    <property type="entry name" value="THDP-binding"/>
</dbReference>
<keyword evidence="8 10" id="KW-0786">Thiamine pyrophosphate</keyword>
<evidence type="ECO:0000256" key="3">
    <source>
        <dbReference type="ARBA" id="ARBA00011738"/>
    </source>
</evidence>
<dbReference type="RefSeq" id="WP_078805866.1">
    <property type="nucleotide sequence ID" value="NZ_FUXK01000038.1"/>
</dbReference>
<evidence type="ECO:0000256" key="4">
    <source>
        <dbReference type="ARBA" id="ARBA00022679"/>
    </source>
</evidence>
<dbReference type="SUPFAM" id="SSF52922">
    <property type="entry name" value="TK C-terminal domain-like"/>
    <property type="match status" value="1"/>
</dbReference>
<dbReference type="GO" id="GO:0016114">
    <property type="term" value="P:terpenoid biosynthetic process"/>
    <property type="evidence" value="ECO:0007669"/>
    <property type="project" value="UniProtKB-UniRule"/>
</dbReference>
<dbReference type="NCBIfam" id="TIGR00204">
    <property type="entry name" value="dxs"/>
    <property type="match status" value="1"/>
</dbReference>
<dbReference type="InterPro" id="IPR009014">
    <property type="entry name" value="Transketo_C/PFOR_II"/>
</dbReference>
<keyword evidence="9 10" id="KW-0414">Isoprene biosynthesis</keyword>
<dbReference type="EC" id="2.2.1.7" evidence="10"/>
<evidence type="ECO:0000256" key="5">
    <source>
        <dbReference type="ARBA" id="ARBA00022723"/>
    </source>
</evidence>
<comment type="similarity">
    <text evidence="2 10">Belongs to the transketolase family. DXPS subfamily.</text>
</comment>
<dbReference type="InterPro" id="IPR005477">
    <property type="entry name" value="Dxylulose-5-P_synthase"/>
</dbReference>
<keyword evidence="7 10" id="KW-0784">Thiamine biosynthesis</keyword>
<dbReference type="SUPFAM" id="SSF52518">
    <property type="entry name" value="Thiamin diphosphate-binding fold (THDP-binding)"/>
    <property type="match status" value="2"/>
</dbReference>
<evidence type="ECO:0000256" key="8">
    <source>
        <dbReference type="ARBA" id="ARBA00023052"/>
    </source>
</evidence>
<evidence type="ECO:0000256" key="2">
    <source>
        <dbReference type="ARBA" id="ARBA00011081"/>
    </source>
</evidence>
<dbReference type="GO" id="GO:0019288">
    <property type="term" value="P:isopentenyl diphosphate biosynthetic process, methylerythritol 4-phosphate pathway"/>
    <property type="evidence" value="ECO:0007669"/>
    <property type="project" value="TreeGrafter"/>
</dbReference>
<sequence length="626" mass="69233">MSNSDFTLLNQIQFPADLRKLRIDQLPQVCDELRQDIIEKVSKNPGHFASSLGVVELTVALHYVFDTPNDRIVWDVGHQAYGHKILTGRRAQFHTNRKLHGIRPFPTPMESEYDTFACGHASNAVSAALGMAVAANGTGRHVVAVTGDGAMSGGLTFEGLNNASSTPNDLLIVLNDNDMSIDRAVGGMEKYLLQLDTTETYNRLRFKASSWLRSKGYLNDSRRKGLIRFNNALKSALSHQQNVFEGMNIRYFGPFDGHNVVEIVRVLQQLKDMKGPKLLHLHTIKGKGYKPAEQQATVWHAPGKFNADTGERILQDNANQPAKFQDVFGHTLLELAQSNPRIVGVTPAMPTGCSMTIMQKEMPQRVFDVGIAEGHAVTFSGGMAKDGLQPFCNIYSAFAQRAYDNIIHDLTLLRLPVVLCFDRAGLVGEDGPTHHGAFDMAALRPIPHLTIASPMDEHELRRLMYTAQLPDKGTFVIRYPRGHGVLPDWHCPLTEINVGTGRCLRQGDRVAIVSIGPIGNNATKAIAQSGLNVGHYDLRFLKPLDDALLHDICQHYERLITLEDGCVQGGMGSAVLEWMNDHGYALPVTRMGIPDEFIEHGTVDELQHICHMDVDSIVATINQAYK</sequence>
<feature type="binding site" evidence="10">
    <location>
        <position position="373"/>
    </location>
    <ligand>
        <name>thiamine diphosphate</name>
        <dbReference type="ChEBI" id="CHEBI:58937"/>
    </ligand>
</feature>
<evidence type="ECO:0000256" key="6">
    <source>
        <dbReference type="ARBA" id="ARBA00022842"/>
    </source>
</evidence>
<dbReference type="CDD" id="cd02007">
    <property type="entry name" value="TPP_DXS"/>
    <property type="match status" value="1"/>
</dbReference>
<keyword evidence="5 10" id="KW-0479">Metal-binding</keyword>
<dbReference type="HAMAP" id="MF_00315">
    <property type="entry name" value="DXP_synth"/>
    <property type="match status" value="1"/>
</dbReference>
<evidence type="ECO:0000259" key="11">
    <source>
        <dbReference type="SMART" id="SM00861"/>
    </source>
</evidence>
<dbReference type="GO" id="GO:0005829">
    <property type="term" value="C:cytosol"/>
    <property type="evidence" value="ECO:0007669"/>
    <property type="project" value="TreeGrafter"/>
</dbReference>